<evidence type="ECO:0000256" key="1">
    <source>
        <dbReference type="ARBA" id="ARBA00001163"/>
    </source>
</evidence>
<evidence type="ECO:0000313" key="10">
    <source>
        <dbReference type="Proteomes" id="UP000325466"/>
    </source>
</evidence>
<evidence type="ECO:0000256" key="5">
    <source>
        <dbReference type="ARBA" id="ARBA00022793"/>
    </source>
</evidence>
<dbReference type="EMBL" id="CP106982">
    <property type="protein sequence ID" value="UYF93817.1"/>
    <property type="molecule type" value="Genomic_DNA"/>
</dbReference>
<dbReference type="GeneID" id="83623918"/>
<reference evidence="9" key="3">
    <citation type="submission" date="2022-09" db="EMBL/GenBank/DDBJ databases">
        <title>The genome sequence of Rhodococcus aetherivorans N1.</title>
        <authorList>
            <person name="Jiang W."/>
        </authorList>
    </citation>
    <scope>NUCLEOTIDE SEQUENCE</scope>
    <source>
        <strain evidence="9">N1</strain>
    </source>
</reference>
<gene>
    <name evidence="9" type="ORF">OCS65_25860</name>
    <name evidence="8" type="ORF">RAJCM14343_0797</name>
</gene>
<accession>N1LXY9</accession>
<evidence type="ECO:0000313" key="11">
    <source>
        <dbReference type="Proteomes" id="UP001163947"/>
    </source>
</evidence>
<dbReference type="InterPro" id="IPR036778">
    <property type="entry name" value="OHCU_decarboxylase_sf"/>
</dbReference>
<dbReference type="Proteomes" id="UP001163947">
    <property type="component" value="Chromosome"/>
</dbReference>
<dbReference type="InterPro" id="IPR018020">
    <property type="entry name" value="OHCU_decarboxylase"/>
</dbReference>
<evidence type="ECO:0000313" key="9">
    <source>
        <dbReference type="EMBL" id="UYF93817.1"/>
    </source>
</evidence>
<dbReference type="KEGG" id="rav:AAT18_03395"/>
<dbReference type="Gene3D" id="1.10.3330.10">
    <property type="entry name" value="Oxo-4-hydroxy-4-carboxy-5-ureidoimidazoline decarboxylase"/>
    <property type="match status" value="1"/>
</dbReference>
<dbReference type="AlphaFoldDB" id="A0A059MTJ3"/>
<accession>A0A0F6VGB3</accession>
<keyword evidence="6" id="KW-0456">Lyase</keyword>
<feature type="domain" description="Oxo-4-hydroxy-4-carboxy-5-ureidoimidazoline decarboxylase" evidence="7">
    <location>
        <begin position="13"/>
        <end position="161"/>
    </location>
</feature>
<keyword evidence="4" id="KW-0659">Purine metabolism</keyword>
<evidence type="ECO:0000313" key="8">
    <source>
        <dbReference type="EMBL" id="GES35548.1"/>
    </source>
</evidence>
<protein>
    <recommendedName>
        <fullName evidence="3">2-oxo-4-hydroxy-4-carboxy-5-ureidoimidazoline decarboxylase</fullName>
        <ecNumber evidence="3">4.1.1.97</ecNumber>
    </recommendedName>
</protein>
<dbReference type="Proteomes" id="UP000325466">
    <property type="component" value="Unassembled WGS sequence"/>
</dbReference>
<organism evidence="9 11">
    <name type="scientific">Rhodococcus aetherivorans</name>
    <dbReference type="NCBI Taxonomy" id="191292"/>
    <lineage>
        <taxon>Bacteria</taxon>
        <taxon>Bacillati</taxon>
        <taxon>Actinomycetota</taxon>
        <taxon>Actinomycetes</taxon>
        <taxon>Mycobacteriales</taxon>
        <taxon>Nocardiaceae</taxon>
        <taxon>Rhodococcus</taxon>
    </lineage>
</organism>
<dbReference type="GO" id="GO:0019628">
    <property type="term" value="P:urate catabolic process"/>
    <property type="evidence" value="ECO:0007669"/>
    <property type="project" value="TreeGrafter"/>
</dbReference>
<dbReference type="RefSeq" id="WP_006930435.1">
    <property type="nucleotide sequence ID" value="NZ_BAAAYP010000041.1"/>
</dbReference>
<dbReference type="PANTHER" id="PTHR43466">
    <property type="entry name" value="2-OXO-4-HYDROXY-4-CARBOXY-5-UREIDOIMIDAZOLINE DECARBOXYLASE-RELATED"/>
    <property type="match status" value="1"/>
</dbReference>
<accession>A0A059MTJ3</accession>
<dbReference type="Pfam" id="PF09349">
    <property type="entry name" value="OHCU_decarbox"/>
    <property type="match status" value="1"/>
</dbReference>
<comment type="catalytic activity">
    <reaction evidence="1">
        <text>5-hydroxy-2-oxo-4-ureido-2,5-dihydro-1H-imidazole-5-carboxylate + H(+) = (S)-allantoin + CO2</text>
        <dbReference type="Rhea" id="RHEA:26301"/>
        <dbReference type="ChEBI" id="CHEBI:15378"/>
        <dbReference type="ChEBI" id="CHEBI:15678"/>
        <dbReference type="ChEBI" id="CHEBI:16526"/>
        <dbReference type="ChEBI" id="CHEBI:58639"/>
        <dbReference type="EC" id="4.1.1.97"/>
    </reaction>
</comment>
<dbReference type="NCBIfam" id="NF010372">
    <property type="entry name" value="PRK13798.1"/>
    <property type="match status" value="1"/>
</dbReference>
<evidence type="ECO:0000259" key="7">
    <source>
        <dbReference type="Pfam" id="PF09349"/>
    </source>
</evidence>
<evidence type="ECO:0000256" key="2">
    <source>
        <dbReference type="ARBA" id="ARBA00004754"/>
    </source>
</evidence>
<dbReference type="EMBL" id="BLAH01000026">
    <property type="protein sequence ID" value="GES35548.1"/>
    <property type="molecule type" value="Genomic_DNA"/>
</dbReference>
<proteinExistence type="predicted"/>
<keyword evidence="10" id="KW-1185">Reference proteome</keyword>
<comment type="pathway">
    <text evidence="2">Purine metabolism; urate degradation; (S)-allantoin from urate: step 3/3.</text>
</comment>
<evidence type="ECO:0000256" key="3">
    <source>
        <dbReference type="ARBA" id="ARBA00012257"/>
    </source>
</evidence>
<keyword evidence="5" id="KW-0210">Decarboxylase</keyword>
<dbReference type="GO" id="GO:0051997">
    <property type="term" value="F:2-oxo-4-hydroxy-4-carboxy-5-ureidoimidazoline decarboxylase activity"/>
    <property type="evidence" value="ECO:0007669"/>
    <property type="project" value="UniProtKB-EC"/>
</dbReference>
<dbReference type="EC" id="4.1.1.97" evidence="3"/>
<dbReference type="GO" id="GO:0006144">
    <property type="term" value="P:purine nucleobase metabolic process"/>
    <property type="evidence" value="ECO:0007669"/>
    <property type="project" value="UniProtKB-KW"/>
</dbReference>
<dbReference type="SUPFAM" id="SSF158694">
    <property type="entry name" value="UraD-Like"/>
    <property type="match status" value="1"/>
</dbReference>
<dbReference type="PANTHER" id="PTHR43466:SF1">
    <property type="entry name" value="2-OXO-4-HYDROXY-4-CARBOXY-5-UREIDOIMIDAZOLINE DECARBOXYLASE-RELATED"/>
    <property type="match status" value="1"/>
</dbReference>
<reference evidence="8" key="2">
    <citation type="submission" date="2019-10" db="EMBL/GenBank/DDBJ databases">
        <title>Draft genome sequence of Rhodococcus aetherivorans JCM 14343.</title>
        <authorList>
            <person name="Inoue D."/>
            <person name="Nakazawa M."/>
            <person name="Yamamoto N."/>
            <person name="Sei K."/>
            <person name="Ike M."/>
        </authorList>
    </citation>
    <scope>NUCLEOTIDE SEQUENCE</scope>
    <source>
        <strain evidence="8">JCM 14343</strain>
    </source>
</reference>
<reference evidence="8 10" key="1">
    <citation type="journal article" date="2018" name="Biodegradation">
        <title>1,4-Dioxane degradation characteristics of Rhodococcus aetherivorans JCM 14343.</title>
        <authorList>
            <person name="Inoue D."/>
            <person name="Tsunoda T."/>
            <person name="Yamamoto N."/>
            <person name="Ike M."/>
            <person name="Sei K."/>
        </authorList>
    </citation>
    <scope>NUCLEOTIDE SEQUENCE [LARGE SCALE GENOMIC DNA]</scope>
    <source>
        <strain evidence="8 10">JCM 14343</strain>
    </source>
</reference>
<evidence type="ECO:0000256" key="6">
    <source>
        <dbReference type="ARBA" id="ARBA00023239"/>
    </source>
</evidence>
<sequence>MLMHQGIGLGAFNALSRRGATHALYECCASLTWAQSVAAGRPYASYSELFARADAALFSLGDAEIAEALDCHPVVGRRRGSTASRLEQCSLWDEDEALMTAITAAAAAYEERFGYRYLWCPQGRGPGELLTDLHHRLAHEPEAERKACTEELAKITRTRLERMLGPEDGFPLY</sequence>
<evidence type="ECO:0000256" key="4">
    <source>
        <dbReference type="ARBA" id="ARBA00022631"/>
    </source>
</evidence>
<name>A0A059MTJ3_9NOCA</name>